<organism evidence="2 3">
    <name type="scientific">Funneliformis mosseae</name>
    <name type="common">Endomycorrhizal fungus</name>
    <name type="synonym">Glomus mosseae</name>
    <dbReference type="NCBI Taxonomy" id="27381"/>
    <lineage>
        <taxon>Eukaryota</taxon>
        <taxon>Fungi</taxon>
        <taxon>Fungi incertae sedis</taxon>
        <taxon>Mucoromycota</taxon>
        <taxon>Glomeromycotina</taxon>
        <taxon>Glomeromycetes</taxon>
        <taxon>Glomerales</taxon>
        <taxon>Glomeraceae</taxon>
        <taxon>Funneliformis</taxon>
    </lineage>
</organism>
<feature type="region of interest" description="Disordered" evidence="1">
    <location>
        <begin position="81"/>
        <end position="108"/>
    </location>
</feature>
<evidence type="ECO:0000313" key="2">
    <source>
        <dbReference type="EMBL" id="CAG8727459.1"/>
    </source>
</evidence>
<accession>A0A9N9IBX9</accession>
<dbReference type="EMBL" id="CAJVPP010015640">
    <property type="protein sequence ID" value="CAG8727459.1"/>
    <property type="molecule type" value="Genomic_DNA"/>
</dbReference>
<proteinExistence type="predicted"/>
<sequence>KELENGLEKVTQNSLFKDGLIFCLRSRTIHDSKIGSAEADPVSSFNDYKRGEAVEEVSYFSSHCLESEPDERKVKDEIGTQRDHLHVDQKSKEKHDSISTSPIIILGA</sequence>
<gene>
    <name evidence="2" type="ORF">FMOSSE_LOCUS15443</name>
</gene>
<protein>
    <submittedName>
        <fullName evidence="2">6960_t:CDS:1</fullName>
    </submittedName>
</protein>
<reference evidence="2" key="1">
    <citation type="submission" date="2021-06" db="EMBL/GenBank/DDBJ databases">
        <authorList>
            <person name="Kallberg Y."/>
            <person name="Tangrot J."/>
            <person name="Rosling A."/>
        </authorList>
    </citation>
    <scope>NUCLEOTIDE SEQUENCE</scope>
    <source>
        <strain evidence="2">87-6 pot B 2015</strain>
    </source>
</reference>
<name>A0A9N9IBX9_FUNMO</name>
<feature type="non-terminal residue" evidence="2">
    <location>
        <position position="108"/>
    </location>
</feature>
<dbReference type="Proteomes" id="UP000789375">
    <property type="component" value="Unassembled WGS sequence"/>
</dbReference>
<dbReference type="AlphaFoldDB" id="A0A9N9IBX9"/>
<feature type="compositionally biased region" description="Basic and acidic residues" evidence="1">
    <location>
        <begin position="81"/>
        <end position="97"/>
    </location>
</feature>
<comment type="caution">
    <text evidence="2">The sequence shown here is derived from an EMBL/GenBank/DDBJ whole genome shotgun (WGS) entry which is preliminary data.</text>
</comment>
<feature type="non-terminal residue" evidence="2">
    <location>
        <position position="1"/>
    </location>
</feature>
<keyword evidence="3" id="KW-1185">Reference proteome</keyword>
<evidence type="ECO:0000313" key="3">
    <source>
        <dbReference type="Proteomes" id="UP000789375"/>
    </source>
</evidence>
<evidence type="ECO:0000256" key="1">
    <source>
        <dbReference type="SAM" id="MobiDB-lite"/>
    </source>
</evidence>